<evidence type="ECO:0000313" key="1">
    <source>
        <dbReference type="EMBL" id="OGK47262.1"/>
    </source>
</evidence>
<dbReference type="Pfam" id="PF18780">
    <property type="entry name" value="HNH_repeat"/>
    <property type="match status" value="1"/>
</dbReference>
<protein>
    <submittedName>
        <fullName evidence="1">Uncharacterized protein</fullName>
    </submittedName>
</protein>
<dbReference type="Proteomes" id="UP000177141">
    <property type="component" value="Unassembled WGS sequence"/>
</dbReference>
<name>A0A1F7IV77_9BACT</name>
<dbReference type="EMBL" id="MGAL01000034">
    <property type="protein sequence ID" value="OGK47262.1"/>
    <property type="molecule type" value="Genomic_DNA"/>
</dbReference>
<reference evidence="1 2" key="1">
    <citation type="journal article" date="2016" name="Nat. Commun.">
        <title>Thousands of microbial genomes shed light on interconnected biogeochemical processes in an aquifer system.</title>
        <authorList>
            <person name="Anantharaman K."/>
            <person name="Brown C.T."/>
            <person name="Hug L.A."/>
            <person name="Sharon I."/>
            <person name="Castelle C.J."/>
            <person name="Probst A.J."/>
            <person name="Thomas B.C."/>
            <person name="Singh A."/>
            <person name="Wilkins M.J."/>
            <person name="Karaoz U."/>
            <person name="Brodie E.L."/>
            <person name="Williams K.H."/>
            <person name="Hubbard S.S."/>
            <person name="Banfield J.F."/>
        </authorList>
    </citation>
    <scope>NUCLEOTIDE SEQUENCE [LARGE SCALE GENOMIC DNA]</scope>
</reference>
<organism evidence="1 2">
    <name type="scientific">Candidatus Roizmanbacteria bacterium RIFCSPLOWO2_01_FULL_38_12</name>
    <dbReference type="NCBI Taxonomy" id="1802061"/>
    <lineage>
        <taxon>Bacteria</taxon>
        <taxon>Candidatus Roizmaniibacteriota</taxon>
    </lineage>
</organism>
<accession>A0A1F7IV77</accession>
<sequence>MSLSLEQKIKLKRRNYLNSLGNLSSTEKLLASRKGGLRRSQLTTKQYTREKISKLLKEFYLKNGRIPFKKEFLHEKVARREFGSWNKAIIESGFKPNPVKFSKKYIANDGHICDSLAEKLIDDWLNTKQIIHERNARYNGTHFTCDFKVKDFYIEFFGLSNSSKKYDESMRRKLQFIKENKLKHISIYQKDIFPKFRLQVLLKDVI</sequence>
<dbReference type="AlphaFoldDB" id="A0A1F7IV77"/>
<comment type="caution">
    <text evidence="1">The sequence shown here is derived from an EMBL/GenBank/DDBJ whole genome shotgun (WGS) entry which is preliminary data.</text>
</comment>
<gene>
    <name evidence="1" type="ORF">A3A93_05715</name>
</gene>
<evidence type="ECO:0000313" key="2">
    <source>
        <dbReference type="Proteomes" id="UP000177141"/>
    </source>
</evidence>
<proteinExistence type="predicted"/>
<dbReference type="InterPro" id="IPR041025">
    <property type="entry name" value="HNH_repeat"/>
</dbReference>